<feature type="domain" description="Tyrosine specific protein phosphatases" evidence="2">
    <location>
        <begin position="59"/>
        <end position="121"/>
    </location>
</feature>
<protein>
    <recommendedName>
        <fullName evidence="2">Tyrosine specific protein phosphatases domain-containing protein</fullName>
    </recommendedName>
</protein>
<evidence type="ECO:0000256" key="1">
    <source>
        <dbReference type="ARBA" id="ARBA00022801"/>
    </source>
</evidence>
<dbReference type="EMBL" id="JACTNF010000002">
    <property type="protein sequence ID" value="MBO1073598.1"/>
    <property type="molecule type" value="Genomic_DNA"/>
</dbReference>
<evidence type="ECO:0000259" key="2">
    <source>
        <dbReference type="PROSITE" id="PS50056"/>
    </source>
</evidence>
<gene>
    <name evidence="3" type="ORF">IAI60_03130</name>
</gene>
<dbReference type="SUPFAM" id="SSF52799">
    <property type="entry name" value="(Phosphotyrosine protein) phosphatases II"/>
    <property type="match status" value="1"/>
</dbReference>
<dbReference type="InterPro" id="IPR057023">
    <property type="entry name" value="PTP-SAK"/>
</dbReference>
<dbReference type="Proteomes" id="UP001518990">
    <property type="component" value="Unassembled WGS sequence"/>
</dbReference>
<name>A0ABS3K817_9PROT</name>
<accession>A0ABS3K817</accession>
<organism evidence="3 4">
    <name type="scientific">Roseomonas marmotae</name>
    <dbReference type="NCBI Taxonomy" id="2768161"/>
    <lineage>
        <taxon>Bacteria</taxon>
        <taxon>Pseudomonadati</taxon>
        <taxon>Pseudomonadota</taxon>
        <taxon>Alphaproteobacteria</taxon>
        <taxon>Acetobacterales</taxon>
        <taxon>Roseomonadaceae</taxon>
        <taxon>Roseomonas</taxon>
    </lineage>
</organism>
<keyword evidence="4" id="KW-1185">Reference proteome</keyword>
<dbReference type="Pfam" id="PF22784">
    <property type="entry name" value="PTP-SAK"/>
    <property type="match status" value="1"/>
</dbReference>
<evidence type="ECO:0000313" key="4">
    <source>
        <dbReference type="Proteomes" id="UP001518990"/>
    </source>
</evidence>
<dbReference type="Gene3D" id="3.90.190.10">
    <property type="entry name" value="Protein tyrosine phosphatase superfamily"/>
    <property type="match status" value="1"/>
</dbReference>
<comment type="caution">
    <text evidence="3">The sequence shown here is derived from an EMBL/GenBank/DDBJ whole genome shotgun (WGS) entry which is preliminary data.</text>
</comment>
<proteinExistence type="predicted"/>
<dbReference type="InterPro" id="IPR000387">
    <property type="entry name" value="Tyr_Pase_dom"/>
</dbReference>
<sequence>MPLPLAGGGIALAGGGPFEQCPPGAFGLCLEARARNAASAAILLPVPDFGLPELPPLRSALARLLRELPHRPVYIGCRAGLGRTGTVLACLARLSGVEEDPVLWLRRHYDPRAIETPEQEAFARHALLRVTDTGC</sequence>
<dbReference type="InterPro" id="IPR029021">
    <property type="entry name" value="Prot-tyrosine_phosphatase-like"/>
</dbReference>
<evidence type="ECO:0000313" key="3">
    <source>
        <dbReference type="EMBL" id="MBO1073598.1"/>
    </source>
</evidence>
<reference evidence="3 4" key="1">
    <citation type="submission" date="2020-09" db="EMBL/GenBank/DDBJ databases">
        <title>Roseomonas.</title>
        <authorList>
            <person name="Zhu W."/>
        </authorList>
    </citation>
    <scope>NUCLEOTIDE SEQUENCE [LARGE SCALE GENOMIC DNA]</scope>
    <source>
        <strain evidence="3 4">1311</strain>
    </source>
</reference>
<dbReference type="PROSITE" id="PS50056">
    <property type="entry name" value="TYR_PHOSPHATASE_2"/>
    <property type="match status" value="1"/>
</dbReference>
<keyword evidence="1" id="KW-0378">Hydrolase</keyword>
<dbReference type="RefSeq" id="WP_207445207.1">
    <property type="nucleotide sequence ID" value="NZ_CP061091.1"/>
</dbReference>